<dbReference type="OrthoDB" id="1921494at2759"/>
<proteinExistence type="inferred from homology"/>
<reference evidence="7" key="1">
    <citation type="journal article" date="2013" name="Science">
        <title>The Amborella genome and the evolution of flowering plants.</title>
        <authorList>
            <consortium name="Amborella Genome Project"/>
        </authorList>
    </citation>
    <scope>NUCLEOTIDE SEQUENCE [LARGE SCALE GENOMIC DNA]</scope>
</reference>
<dbReference type="Pfam" id="PF03018">
    <property type="entry name" value="Dirigent"/>
    <property type="match status" value="1"/>
</dbReference>
<protein>
    <recommendedName>
        <fullName evidence="4">Dirigent protein</fullName>
    </recommendedName>
</protein>
<comment type="similarity">
    <text evidence="1 4">Belongs to the plant dirigent protein family.</text>
</comment>
<dbReference type="STRING" id="13333.W1PWL5"/>
<feature type="signal peptide" evidence="4">
    <location>
        <begin position="1"/>
        <end position="20"/>
    </location>
</feature>
<feature type="compositionally biased region" description="Low complexity" evidence="5">
    <location>
        <begin position="70"/>
        <end position="86"/>
    </location>
</feature>
<name>W1PWL5_AMBTC</name>
<feature type="region of interest" description="Disordered" evidence="5">
    <location>
        <begin position="27"/>
        <end position="61"/>
    </location>
</feature>
<evidence type="ECO:0000313" key="7">
    <source>
        <dbReference type="Proteomes" id="UP000017836"/>
    </source>
</evidence>
<evidence type="ECO:0000256" key="2">
    <source>
        <dbReference type="ARBA" id="ARBA00011738"/>
    </source>
</evidence>
<evidence type="ECO:0000256" key="1">
    <source>
        <dbReference type="ARBA" id="ARBA00010746"/>
    </source>
</evidence>
<dbReference type="Gramene" id="ERN12274">
    <property type="protein sequence ID" value="ERN12274"/>
    <property type="gene ID" value="AMTR_s00034p00239800"/>
</dbReference>
<evidence type="ECO:0000313" key="6">
    <source>
        <dbReference type="EMBL" id="ERN12274.1"/>
    </source>
</evidence>
<dbReference type="GO" id="GO:0048046">
    <property type="term" value="C:apoplast"/>
    <property type="evidence" value="ECO:0007669"/>
    <property type="project" value="UniProtKB-SubCell"/>
</dbReference>
<feature type="chain" id="PRO_5008194096" description="Dirigent protein" evidence="4">
    <location>
        <begin position="21"/>
        <end position="311"/>
    </location>
</feature>
<keyword evidence="3 4" id="KW-0964">Secreted</keyword>
<dbReference type="Gene3D" id="2.40.480.10">
    <property type="entry name" value="Allene oxide cyclase-like"/>
    <property type="match status" value="1"/>
</dbReference>
<dbReference type="AlphaFoldDB" id="W1PWL5"/>
<keyword evidence="7" id="KW-1185">Reference proteome</keyword>
<dbReference type="eggNOG" id="ENOG502QQZX">
    <property type="taxonomic scope" value="Eukaryota"/>
</dbReference>
<dbReference type="InterPro" id="IPR004265">
    <property type="entry name" value="Dirigent"/>
</dbReference>
<organism evidence="6 7">
    <name type="scientific">Amborella trichopoda</name>
    <dbReference type="NCBI Taxonomy" id="13333"/>
    <lineage>
        <taxon>Eukaryota</taxon>
        <taxon>Viridiplantae</taxon>
        <taxon>Streptophyta</taxon>
        <taxon>Embryophyta</taxon>
        <taxon>Tracheophyta</taxon>
        <taxon>Spermatophyta</taxon>
        <taxon>Magnoliopsida</taxon>
        <taxon>Amborellales</taxon>
        <taxon>Amborellaceae</taxon>
        <taxon>Amborella</taxon>
    </lineage>
</organism>
<dbReference type="GO" id="GO:0009699">
    <property type="term" value="P:phenylpropanoid biosynthetic process"/>
    <property type="evidence" value="ECO:0007669"/>
    <property type="project" value="UniProtKB-ARBA"/>
</dbReference>
<feature type="compositionally biased region" description="Polar residues" evidence="5">
    <location>
        <begin position="27"/>
        <end position="41"/>
    </location>
</feature>
<dbReference type="PANTHER" id="PTHR46215">
    <property type="entry name" value="DIRIGENT PROTEIN 24-RELATED"/>
    <property type="match status" value="1"/>
</dbReference>
<dbReference type="EMBL" id="KI392616">
    <property type="protein sequence ID" value="ERN12274.1"/>
    <property type="molecule type" value="Genomic_DNA"/>
</dbReference>
<dbReference type="PANTHER" id="PTHR46215:SF15">
    <property type="entry name" value="DIRIGENT PROTEIN 24"/>
    <property type="match status" value="1"/>
</dbReference>
<gene>
    <name evidence="6" type="ORF">AMTR_s00034p00239800</name>
</gene>
<comment type="function">
    <text evidence="4">Dirigent proteins impart stereoselectivity on the phenoxy radical-coupling reaction, yielding optically active lignans from two molecules of coniferyl alcohol in the biosynthesis of lignans, flavonolignans, and alkaloids and thus plays a central role in plant secondary metabolism.</text>
</comment>
<evidence type="ECO:0000256" key="5">
    <source>
        <dbReference type="SAM" id="MobiDB-lite"/>
    </source>
</evidence>
<comment type="subcellular location">
    <subcellularLocation>
        <location evidence="4">Secreted</location>
        <location evidence="4">Extracellular space</location>
        <location evidence="4">Apoplast</location>
    </subcellularLocation>
</comment>
<sequence>MAFKFALLIITTLVSHLSSARILDEGTQPSTLAPLPGTTTPIEPPPLPMTVGDGAASGVTQTTDTSIDATAATGQQPISTSTTSSTPDNPLTFFMHDILGGANPSAKPVTGIVTNSVNGQIPFAKITGVLPSNGANPFSNSIPTLTNSNGNNMNGVIPVVTGLGGTIGQVGNNPSGSVPILTGSNQLSVGTNLLGVEFGTITIIDDELTEGHELGSAVVGKAQGFYVASSEDGNSQMMALTVLMEIGGYEDSLSFFGIHRAAVHESHIAVIGGTGKYKGANGYAIVRTLPPTVGNNTDGMETLLEFTVYLA</sequence>
<comment type="subunit">
    <text evidence="2 4">Homodimer.</text>
</comment>
<evidence type="ECO:0000256" key="4">
    <source>
        <dbReference type="RuleBase" id="RU363099"/>
    </source>
</evidence>
<keyword evidence="4" id="KW-0052">Apoplast</keyword>
<keyword evidence="4" id="KW-0732">Signal</keyword>
<feature type="region of interest" description="Disordered" evidence="5">
    <location>
        <begin position="70"/>
        <end position="89"/>
    </location>
</feature>
<dbReference type="OMA" id="TIQKFMF"/>
<dbReference type="InterPro" id="IPR044859">
    <property type="entry name" value="Allene_oxi_cyc_Dirigent"/>
</dbReference>
<dbReference type="Proteomes" id="UP000017836">
    <property type="component" value="Unassembled WGS sequence"/>
</dbReference>
<evidence type="ECO:0000256" key="3">
    <source>
        <dbReference type="ARBA" id="ARBA00022525"/>
    </source>
</evidence>
<dbReference type="HOGENOM" id="CLU_059816_0_0_1"/>
<accession>W1PWL5</accession>